<organism evidence="1 2">
    <name type="scientific">Ixodes persulcatus</name>
    <name type="common">Taiga tick</name>
    <dbReference type="NCBI Taxonomy" id="34615"/>
    <lineage>
        <taxon>Eukaryota</taxon>
        <taxon>Metazoa</taxon>
        <taxon>Ecdysozoa</taxon>
        <taxon>Arthropoda</taxon>
        <taxon>Chelicerata</taxon>
        <taxon>Arachnida</taxon>
        <taxon>Acari</taxon>
        <taxon>Parasitiformes</taxon>
        <taxon>Ixodida</taxon>
        <taxon>Ixodoidea</taxon>
        <taxon>Ixodidae</taxon>
        <taxon>Ixodinae</taxon>
        <taxon>Ixodes</taxon>
    </lineage>
</organism>
<keyword evidence="2" id="KW-1185">Reference proteome</keyword>
<comment type="caution">
    <text evidence="1">The sequence shown here is derived from an EMBL/GenBank/DDBJ whole genome shotgun (WGS) entry which is preliminary data.</text>
</comment>
<dbReference type="EMBL" id="JABSTQ010009947">
    <property type="protein sequence ID" value="KAG0424680.1"/>
    <property type="molecule type" value="Genomic_DNA"/>
</dbReference>
<evidence type="ECO:0000313" key="2">
    <source>
        <dbReference type="Proteomes" id="UP000805193"/>
    </source>
</evidence>
<accession>A0AC60PU54</accession>
<dbReference type="Proteomes" id="UP000805193">
    <property type="component" value="Unassembled WGS sequence"/>
</dbReference>
<evidence type="ECO:0000313" key="1">
    <source>
        <dbReference type="EMBL" id="KAG0424680.1"/>
    </source>
</evidence>
<sequence length="524" mass="60067">MRGFETHIAEGRNRTAILTKKKHTTQQHQVCHRIEHTLIEKIPQKKTAESLYPECIQPALGQPKGLGQVPERGAESYQRAEVTCSWELQRTARIAYHKTNKKGTDVDSAAQHHQLTLWNDPQCPTRIGSSISRDTSPDLTLSKSIRQIEWARLEETMGCDHYIIQTELRHNKTPLRTGQAKITNWTAFRKGEHPVDMDDIEEWTRQVMEEVTKHTKTIQLISDNPEVDPHFLHLWEARRSGPDHLKRWKKQKRNRKLKIRIALLSRQAEEYAERLGIQNWNQVYDRLPSTLSNRRTWAILKSLLAKTESKNVTGPHIQRLISNYQGSEEDEQDTSRIIQALVISKTTYRTPYLGLKNSEREKINTLIRRTYKLALGLSPTTSTEKLLRLGIHNTSEDLAEAHNVSRVERLQLTRTGREALRRLGYAIKTRSRDYSLQARDKAEHGTCLKAKATDSIHCTINFGVARSREEPDHVSCSKVDVARAPAYVPLLLSAPRASNARRRYSPNSGTKDGAPGVNAQLWLR</sequence>
<protein>
    <submittedName>
        <fullName evidence="1">Uncharacterized protein</fullName>
    </submittedName>
</protein>
<gene>
    <name evidence="1" type="ORF">HPB47_028111</name>
</gene>
<proteinExistence type="predicted"/>
<name>A0AC60PU54_IXOPE</name>
<reference evidence="1 2" key="1">
    <citation type="journal article" date="2020" name="Cell">
        <title>Large-Scale Comparative Analyses of Tick Genomes Elucidate Their Genetic Diversity and Vector Capacities.</title>
        <authorList>
            <consortium name="Tick Genome and Microbiome Consortium (TIGMIC)"/>
            <person name="Jia N."/>
            <person name="Wang J."/>
            <person name="Shi W."/>
            <person name="Du L."/>
            <person name="Sun Y."/>
            <person name="Zhan W."/>
            <person name="Jiang J.F."/>
            <person name="Wang Q."/>
            <person name="Zhang B."/>
            <person name="Ji P."/>
            <person name="Bell-Sakyi L."/>
            <person name="Cui X.M."/>
            <person name="Yuan T.T."/>
            <person name="Jiang B.G."/>
            <person name="Yang W.F."/>
            <person name="Lam T.T."/>
            <person name="Chang Q.C."/>
            <person name="Ding S.J."/>
            <person name="Wang X.J."/>
            <person name="Zhu J.G."/>
            <person name="Ruan X.D."/>
            <person name="Zhao L."/>
            <person name="Wei J.T."/>
            <person name="Ye R.Z."/>
            <person name="Que T.C."/>
            <person name="Du C.H."/>
            <person name="Zhou Y.H."/>
            <person name="Cheng J.X."/>
            <person name="Dai P.F."/>
            <person name="Guo W.B."/>
            <person name="Han X.H."/>
            <person name="Huang E.J."/>
            <person name="Li L.F."/>
            <person name="Wei W."/>
            <person name="Gao Y.C."/>
            <person name="Liu J.Z."/>
            <person name="Shao H.Z."/>
            <person name="Wang X."/>
            <person name="Wang C.C."/>
            <person name="Yang T.C."/>
            <person name="Huo Q.B."/>
            <person name="Li W."/>
            <person name="Chen H.Y."/>
            <person name="Chen S.E."/>
            <person name="Zhou L.G."/>
            <person name="Ni X.B."/>
            <person name="Tian J.H."/>
            <person name="Sheng Y."/>
            <person name="Liu T."/>
            <person name="Pan Y.S."/>
            <person name="Xia L.Y."/>
            <person name="Li J."/>
            <person name="Zhao F."/>
            <person name="Cao W.C."/>
        </authorList>
    </citation>
    <scope>NUCLEOTIDE SEQUENCE [LARGE SCALE GENOMIC DNA]</scope>
    <source>
        <strain evidence="1">Iper-2018</strain>
    </source>
</reference>